<dbReference type="EMBL" id="KN833861">
    <property type="protein sequence ID" value="KIK16337.1"/>
    <property type="molecule type" value="Genomic_DNA"/>
</dbReference>
<keyword evidence="3" id="KW-1185">Reference proteome</keyword>
<gene>
    <name evidence="2" type="ORF">PISMIDRAFT_48544</name>
</gene>
<dbReference type="HOGENOM" id="CLU_129994_0_0_1"/>
<feature type="non-terminal residue" evidence="2">
    <location>
        <position position="121"/>
    </location>
</feature>
<dbReference type="Pfam" id="PF17921">
    <property type="entry name" value="Integrase_H2C2"/>
    <property type="match status" value="1"/>
</dbReference>
<feature type="domain" description="Integrase zinc-binding" evidence="1">
    <location>
        <begin position="83"/>
        <end position="121"/>
    </location>
</feature>
<proteinExistence type="predicted"/>
<reference evidence="3" key="2">
    <citation type="submission" date="2015-01" db="EMBL/GenBank/DDBJ databases">
        <title>Evolutionary Origins and Diversification of the Mycorrhizal Mutualists.</title>
        <authorList>
            <consortium name="DOE Joint Genome Institute"/>
            <consortium name="Mycorrhizal Genomics Consortium"/>
            <person name="Kohler A."/>
            <person name="Kuo A."/>
            <person name="Nagy L.G."/>
            <person name="Floudas D."/>
            <person name="Copeland A."/>
            <person name="Barry K.W."/>
            <person name="Cichocki N."/>
            <person name="Veneault-Fourrey C."/>
            <person name="LaButti K."/>
            <person name="Lindquist E.A."/>
            <person name="Lipzen A."/>
            <person name="Lundell T."/>
            <person name="Morin E."/>
            <person name="Murat C."/>
            <person name="Riley R."/>
            <person name="Ohm R."/>
            <person name="Sun H."/>
            <person name="Tunlid A."/>
            <person name="Henrissat B."/>
            <person name="Grigoriev I.V."/>
            <person name="Hibbett D.S."/>
            <person name="Martin F."/>
        </authorList>
    </citation>
    <scope>NUCLEOTIDE SEQUENCE [LARGE SCALE GENOMIC DNA]</scope>
    <source>
        <strain evidence="3">441</strain>
    </source>
</reference>
<reference evidence="2 3" key="1">
    <citation type="submission" date="2014-04" db="EMBL/GenBank/DDBJ databases">
        <authorList>
            <consortium name="DOE Joint Genome Institute"/>
            <person name="Kuo A."/>
            <person name="Kohler A."/>
            <person name="Costa M.D."/>
            <person name="Nagy L.G."/>
            <person name="Floudas D."/>
            <person name="Copeland A."/>
            <person name="Barry K.W."/>
            <person name="Cichocki N."/>
            <person name="Veneault-Fourrey C."/>
            <person name="LaButti K."/>
            <person name="Lindquist E.A."/>
            <person name="Lipzen A."/>
            <person name="Lundell T."/>
            <person name="Morin E."/>
            <person name="Murat C."/>
            <person name="Sun H."/>
            <person name="Tunlid A."/>
            <person name="Henrissat B."/>
            <person name="Grigoriev I.V."/>
            <person name="Hibbett D.S."/>
            <person name="Martin F."/>
            <person name="Nordberg H.P."/>
            <person name="Cantor M.N."/>
            <person name="Hua S.X."/>
        </authorList>
    </citation>
    <scope>NUCLEOTIDE SEQUENCE [LARGE SCALE GENOMIC DNA]</scope>
    <source>
        <strain evidence="2 3">441</strain>
    </source>
</reference>
<dbReference type="Proteomes" id="UP000054018">
    <property type="component" value="Unassembled WGS sequence"/>
</dbReference>
<dbReference type="InterPro" id="IPR041588">
    <property type="entry name" value="Integrase_H2C2"/>
</dbReference>
<protein>
    <recommendedName>
        <fullName evidence="1">Integrase zinc-binding domain-containing protein</fullName>
    </recommendedName>
</protein>
<evidence type="ECO:0000259" key="1">
    <source>
        <dbReference type="Pfam" id="PF17921"/>
    </source>
</evidence>
<organism evidence="2 3">
    <name type="scientific">Pisolithus microcarpus 441</name>
    <dbReference type="NCBI Taxonomy" id="765257"/>
    <lineage>
        <taxon>Eukaryota</taxon>
        <taxon>Fungi</taxon>
        <taxon>Dikarya</taxon>
        <taxon>Basidiomycota</taxon>
        <taxon>Agaricomycotina</taxon>
        <taxon>Agaricomycetes</taxon>
        <taxon>Agaricomycetidae</taxon>
        <taxon>Boletales</taxon>
        <taxon>Sclerodermatineae</taxon>
        <taxon>Pisolithaceae</taxon>
        <taxon>Pisolithus</taxon>
    </lineage>
</organism>
<name>A0A0C9Z1T9_9AGAM</name>
<accession>A0A0C9Z1T9</accession>
<sequence length="121" mass="13872">DPMILESAKATRASTIMFGEAPDFLSAVHKGYESHSVLTKVMAQQLHYPQFKEEGGLLYTENCGGEKVLCLPHAKYEDNNTIAKVINQALTLGHFGPQRTVDYIHRWYWWPRLGWEVDKFC</sequence>
<feature type="non-terminal residue" evidence="2">
    <location>
        <position position="1"/>
    </location>
</feature>
<evidence type="ECO:0000313" key="3">
    <source>
        <dbReference type="Proteomes" id="UP000054018"/>
    </source>
</evidence>
<dbReference type="OrthoDB" id="2653408at2759"/>
<dbReference type="AlphaFoldDB" id="A0A0C9Z1T9"/>
<dbReference type="Gene3D" id="1.10.340.70">
    <property type="match status" value="1"/>
</dbReference>
<evidence type="ECO:0000313" key="2">
    <source>
        <dbReference type="EMBL" id="KIK16337.1"/>
    </source>
</evidence>